<sequence length="213" mass="23749">MKKLSDGMTANPGEWVLDVRVGLVDSVPEIWRLLELQASLTLGQVHRILQVAFGWEDAHLHRFTDSDPFARLRPMDGEIPDTLQWMPQDWCEEPTDLPEEDCSLGQLLVRGSGAAFYEYDFGDSWLHHIEMVSRRPADEATPPARLTDGARRGPLEDSGGLSGYESILDALADPTHPDHTGYSEWVTAVKNSDEPFDPDLLDIAEVNRTLGGI</sequence>
<dbReference type="InterPro" id="IPR012912">
    <property type="entry name" value="Plasmid_pRiA4b_Orf3-like"/>
</dbReference>
<dbReference type="Pfam" id="PF07929">
    <property type="entry name" value="PRiA4_ORF3"/>
    <property type="match status" value="1"/>
</dbReference>
<evidence type="ECO:0000256" key="1">
    <source>
        <dbReference type="SAM" id="MobiDB-lite"/>
    </source>
</evidence>
<dbReference type="RefSeq" id="WP_254752960.1">
    <property type="nucleotide sequence ID" value="NZ_JANCLV010000021.1"/>
</dbReference>
<evidence type="ECO:0000259" key="2">
    <source>
        <dbReference type="Pfam" id="PF07929"/>
    </source>
</evidence>
<evidence type="ECO:0000313" key="4">
    <source>
        <dbReference type="Proteomes" id="UP001524318"/>
    </source>
</evidence>
<proteinExistence type="predicted"/>
<accession>A0ABT1LW81</accession>
<feature type="domain" description="Plasmid pRiA4b Orf3-like" evidence="2">
    <location>
        <begin position="17"/>
        <end position="204"/>
    </location>
</feature>
<gene>
    <name evidence="3" type="ORF">NFC73_19465</name>
</gene>
<dbReference type="PANTHER" id="PTHR41878:SF1">
    <property type="entry name" value="TNPR PROTEIN"/>
    <property type="match status" value="1"/>
</dbReference>
<dbReference type="SUPFAM" id="SSF159941">
    <property type="entry name" value="MM3350-like"/>
    <property type="match status" value="1"/>
</dbReference>
<comment type="caution">
    <text evidence="3">The sequence shown here is derived from an EMBL/GenBank/DDBJ whole genome shotgun (WGS) entry which is preliminary data.</text>
</comment>
<dbReference type="EMBL" id="JANCLV010000021">
    <property type="protein sequence ID" value="MCP9001888.1"/>
    <property type="molecule type" value="Genomic_DNA"/>
</dbReference>
<name>A0ABT1LW81_9MICC</name>
<feature type="region of interest" description="Disordered" evidence="1">
    <location>
        <begin position="136"/>
        <end position="159"/>
    </location>
</feature>
<protein>
    <submittedName>
        <fullName evidence="3">Plasmid pRiA4b ORF-3 family protein</fullName>
    </submittedName>
</protein>
<dbReference type="PANTHER" id="PTHR41878">
    <property type="entry name" value="LEXA REPRESSOR-RELATED"/>
    <property type="match status" value="1"/>
</dbReference>
<keyword evidence="4" id="KW-1185">Reference proteome</keyword>
<reference evidence="3 4" key="1">
    <citation type="submission" date="2022-06" db="EMBL/GenBank/DDBJ databases">
        <title>Pseudarthrobacter sp. strain RMG13 Genome sequencing and assembly.</title>
        <authorList>
            <person name="Kim I."/>
        </authorList>
    </citation>
    <scope>NUCLEOTIDE SEQUENCE [LARGE SCALE GENOMIC DNA]</scope>
    <source>
        <strain evidence="3 4">RMG13</strain>
    </source>
</reference>
<dbReference type="Gene3D" id="3.10.290.30">
    <property type="entry name" value="MM3350-like"/>
    <property type="match status" value="1"/>
</dbReference>
<organism evidence="3 4">
    <name type="scientific">Pseudarthrobacter humi</name>
    <dbReference type="NCBI Taxonomy" id="2952523"/>
    <lineage>
        <taxon>Bacteria</taxon>
        <taxon>Bacillati</taxon>
        <taxon>Actinomycetota</taxon>
        <taxon>Actinomycetes</taxon>
        <taxon>Micrococcales</taxon>
        <taxon>Micrococcaceae</taxon>
        <taxon>Pseudarthrobacter</taxon>
    </lineage>
</organism>
<dbReference type="Proteomes" id="UP001524318">
    <property type="component" value="Unassembled WGS sequence"/>
</dbReference>
<evidence type="ECO:0000313" key="3">
    <source>
        <dbReference type="EMBL" id="MCP9001888.1"/>
    </source>
</evidence>
<dbReference type="InterPro" id="IPR024047">
    <property type="entry name" value="MM3350-like_sf"/>
</dbReference>